<keyword evidence="5" id="KW-0498">Mitosis</keyword>
<keyword evidence="3" id="KW-0158">Chromosome</keyword>
<accession>A0A7N0SWH5</accession>
<feature type="coiled-coil region" evidence="9">
    <location>
        <begin position="143"/>
        <end position="198"/>
    </location>
</feature>
<sequence length="440" mass="50949">MMSSFEYPRLSRKEIIMLLAEARIASISEAELIRPRFDFVMDIYSKLLVYLDLFHGEDQGQLEFAALEQLENPERHFDSTRIMNLWNKIKEMLEAIRCPWKFTLKDLSKPDGDRTEFFVSSIVNYVLHKDTKVEQLKPTVEELSVLDEQVSELEERIVEINSEIGEYNELREKETPIIRELESQLQKLTQNISSLNHHQLTLKTSYLKMKEKAAEMDEKISSAEFALVQSSQEHANLQAKIVQSPDKLQKTLEDKKLKLADAKNAERSAWQSFQEKSAIFEVHAKAGKKMSKHLSRMQVLQEQLSSAKSTEKEVKALRIKLYDEKLLDKSLDAKLVERQGKVEQLDALRKQLLKERDVKCGDANKELNRLKMDIESWKHDLLTRQKKVEAVVAEVDAVTSKTNTVKETGASKLQQLLHRSEEIVKLFNEYLNSINSLMAK</sequence>
<feature type="domain" description="Kinetochore protein Nuf2 N-terminal" evidence="10">
    <location>
        <begin position="5"/>
        <end position="143"/>
    </location>
</feature>
<dbReference type="AlphaFoldDB" id="A0A7N0SWH5"/>
<comment type="similarity">
    <text evidence="2">Belongs to the NUF2 family.</text>
</comment>
<keyword evidence="6 9" id="KW-0175">Coiled coil</keyword>
<dbReference type="Gene3D" id="1.10.418.60">
    <property type="entry name" value="Ncd80 complex, Nuf2 subunit"/>
    <property type="match status" value="1"/>
</dbReference>
<proteinExistence type="inferred from homology"/>
<dbReference type="Gramene" id="Kaladp0011s0110.1.v1.1">
    <property type="protein sequence ID" value="Kaladp0011s0110.1.v1.1"/>
    <property type="gene ID" value="Kaladp0011s0110.v1.1"/>
</dbReference>
<dbReference type="OMA" id="YLKMEAH"/>
<evidence type="ECO:0000256" key="4">
    <source>
        <dbReference type="ARBA" id="ARBA00022618"/>
    </source>
</evidence>
<dbReference type="InterPro" id="IPR005549">
    <property type="entry name" value="Kinetochore_Nuf2_N"/>
</dbReference>
<evidence type="ECO:0000256" key="6">
    <source>
        <dbReference type="ARBA" id="ARBA00023054"/>
    </source>
</evidence>
<dbReference type="PANTHER" id="PTHR48441">
    <property type="match status" value="1"/>
</dbReference>
<evidence type="ECO:0000313" key="11">
    <source>
        <dbReference type="EnsemblPlants" id="Kaladp0011s0110.1.v1.1"/>
    </source>
</evidence>
<keyword evidence="4" id="KW-0132">Cell division</keyword>
<dbReference type="GO" id="GO:0051301">
    <property type="term" value="P:cell division"/>
    <property type="evidence" value="ECO:0007669"/>
    <property type="project" value="UniProtKB-KW"/>
</dbReference>
<dbReference type="Proteomes" id="UP000594263">
    <property type="component" value="Unplaced"/>
</dbReference>
<evidence type="ECO:0000256" key="7">
    <source>
        <dbReference type="ARBA" id="ARBA00023306"/>
    </source>
</evidence>
<keyword evidence="7" id="KW-0131">Cell cycle</keyword>
<evidence type="ECO:0000256" key="1">
    <source>
        <dbReference type="ARBA" id="ARBA00004584"/>
    </source>
</evidence>
<dbReference type="GO" id="GO:0031262">
    <property type="term" value="C:Ndc80 complex"/>
    <property type="evidence" value="ECO:0007669"/>
    <property type="project" value="InterPro"/>
</dbReference>
<evidence type="ECO:0000256" key="9">
    <source>
        <dbReference type="SAM" id="Coils"/>
    </source>
</evidence>
<protein>
    <recommendedName>
        <fullName evidence="10">Kinetochore protein Nuf2 N-terminal domain-containing protein</fullName>
    </recommendedName>
</protein>
<name>A0A7N0SWH5_KALFE</name>
<evidence type="ECO:0000313" key="12">
    <source>
        <dbReference type="Proteomes" id="UP000594263"/>
    </source>
</evidence>
<evidence type="ECO:0000256" key="2">
    <source>
        <dbReference type="ARBA" id="ARBA00005498"/>
    </source>
</evidence>
<organism evidence="11 12">
    <name type="scientific">Kalanchoe fedtschenkoi</name>
    <name type="common">Lavender scallops</name>
    <name type="synonym">South American air plant</name>
    <dbReference type="NCBI Taxonomy" id="63787"/>
    <lineage>
        <taxon>Eukaryota</taxon>
        <taxon>Viridiplantae</taxon>
        <taxon>Streptophyta</taxon>
        <taxon>Embryophyta</taxon>
        <taxon>Tracheophyta</taxon>
        <taxon>Spermatophyta</taxon>
        <taxon>Magnoliopsida</taxon>
        <taxon>eudicotyledons</taxon>
        <taxon>Gunneridae</taxon>
        <taxon>Pentapetalae</taxon>
        <taxon>Saxifragales</taxon>
        <taxon>Crassulaceae</taxon>
        <taxon>Kalanchoe</taxon>
    </lineage>
</organism>
<dbReference type="EnsemblPlants" id="Kaladp0011s0110.1.v1.1">
    <property type="protein sequence ID" value="Kaladp0011s0110.1.v1.1"/>
    <property type="gene ID" value="Kaladp0011s0110.v1.1"/>
</dbReference>
<dbReference type="InterPro" id="IPR038275">
    <property type="entry name" value="Nuf2_N_sf"/>
</dbReference>
<evidence type="ECO:0000256" key="3">
    <source>
        <dbReference type="ARBA" id="ARBA00022454"/>
    </source>
</evidence>
<evidence type="ECO:0000256" key="8">
    <source>
        <dbReference type="ARBA" id="ARBA00023328"/>
    </source>
</evidence>
<keyword evidence="8" id="KW-0137">Centromere</keyword>
<dbReference type="PANTHER" id="PTHR48441:SF1">
    <property type="entry name" value="NT-3"/>
    <property type="match status" value="1"/>
</dbReference>
<comment type="subcellular location">
    <subcellularLocation>
        <location evidence="1">Chromosome</location>
        <location evidence="1">Centromere</location>
    </subcellularLocation>
</comment>
<reference evidence="11" key="1">
    <citation type="submission" date="2021-01" db="UniProtKB">
        <authorList>
            <consortium name="EnsemblPlants"/>
        </authorList>
    </citation>
    <scope>IDENTIFICATION</scope>
</reference>
<dbReference type="Pfam" id="PF03800">
    <property type="entry name" value="Nuf2"/>
    <property type="match status" value="1"/>
</dbReference>
<evidence type="ECO:0000256" key="5">
    <source>
        <dbReference type="ARBA" id="ARBA00022776"/>
    </source>
</evidence>
<keyword evidence="12" id="KW-1185">Reference proteome</keyword>
<evidence type="ECO:0000259" key="10">
    <source>
        <dbReference type="Pfam" id="PF03800"/>
    </source>
</evidence>